<dbReference type="SUPFAM" id="SSF53474">
    <property type="entry name" value="alpha/beta-Hydrolases"/>
    <property type="match status" value="1"/>
</dbReference>
<dbReference type="RefSeq" id="WP_116180540.1">
    <property type="nucleotide sequence ID" value="NZ_CP144375.1"/>
</dbReference>
<dbReference type="Proteomes" id="UP000256269">
    <property type="component" value="Unassembled WGS sequence"/>
</dbReference>
<feature type="domain" description="Dienelactone hydrolase" evidence="1">
    <location>
        <begin position="20"/>
        <end position="241"/>
    </location>
</feature>
<protein>
    <submittedName>
        <fullName evidence="2">Carboxymethylenebutenolidase</fullName>
    </submittedName>
</protein>
<reference evidence="2 3" key="1">
    <citation type="submission" date="2018-08" db="EMBL/GenBank/DDBJ databases">
        <title>Genomic Encyclopedia of Archaeal and Bacterial Type Strains, Phase II (KMG-II): from individual species to whole genera.</title>
        <authorList>
            <person name="Goeker M."/>
        </authorList>
    </citation>
    <scope>NUCLEOTIDE SEQUENCE [LARGE SCALE GENOMIC DNA]</scope>
    <source>
        <strain evidence="2 3">DSM 45791</strain>
    </source>
</reference>
<dbReference type="OrthoDB" id="9787933at2"/>
<evidence type="ECO:0000313" key="3">
    <source>
        <dbReference type="Proteomes" id="UP000256269"/>
    </source>
</evidence>
<evidence type="ECO:0000259" key="1">
    <source>
        <dbReference type="Pfam" id="PF01738"/>
    </source>
</evidence>
<name>A0A3E0GXM9_9PSEU</name>
<dbReference type="PANTHER" id="PTHR46623">
    <property type="entry name" value="CARBOXYMETHYLENEBUTENOLIDASE-RELATED"/>
    <property type="match status" value="1"/>
</dbReference>
<dbReference type="InterPro" id="IPR051049">
    <property type="entry name" value="Dienelactone_hydrolase-like"/>
</dbReference>
<dbReference type="EMBL" id="QUNO01000020">
    <property type="protein sequence ID" value="REH33141.1"/>
    <property type="molecule type" value="Genomic_DNA"/>
</dbReference>
<dbReference type="InterPro" id="IPR002925">
    <property type="entry name" value="Dienelactn_hydro"/>
</dbReference>
<comment type="caution">
    <text evidence="2">The sequence shown here is derived from an EMBL/GenBank/DDBJ whole genome shotgun (WGS) entry which is preliminary data.</text>
</comment>
<sequence length="244" mass="26625">MEIQTSWLDVTVPHVAEPMSCYLARPDAPGDHPTVLVGFEMFGVTDYVRSVADRIAGLGYTAVVPDFYHRSGRRISLPATAEGRTRGLELLSQVTRSGVFADVEAVLSRFPGPAAMIGLSVGGHLAYYTATQFPLAAIATFYPGWLTDDTIPLGRPEPTLALTPGIAKHGAKLLFVVGADDHLFTRSQLTDIRSRLVEDGVDHEFVVYPDTPHGFFCHERDTYRADAADDAFSRATALFKERLG</sequence>
<dbReference type="Pfam" id="PF01738">
    <property type="entry name" value="DLH"/>
    <property type="match status" value="1"/>
</dbReference>
<proteinExistence type="predicted"/>
<organism evidence="2 3">
    <name type="scientific">Kutzneria buriramensis</name>
    <dbReference type="NCBI Taxonomy" id="1045776"/>
    <lineage>
        <taxon>Bacteria</taxon>
        <taxon>Bacillati</taxon>
        <taxon>Actinomycetota</taxon>
        <taxon>Actinomycetes</taxon>
        <taxon>Pseudonocardiales</taxon>
        <taxon>Pseudonocardiaceae</taxon>
        <taxon>Kutzneria</taxon>
    </lineage>
</organism>
<gene>
    <name evidence="2" type="ORF">BCF44_120213</name>
</gene>
<keyword evidence="3" id="KW-1185">Reference proteome</keyword>
<dbReference type="PANTHER" id="PTHR46623:SF6">
    <property type="entry name" value="ALPHA_BETA-HYDROLASES SUPERFAMILY PROTEIN"/>
    <property type="match status" value="1"/>
</dbReference>
<dbReference type="InterPro" id="IPR029058">
    <property type="entry name" value="AB_hydrolase_fold"/>
</dbReference>
<dbReference type="GO" id="GO:0016787">
    <property type="term" value="F:hydrolase activity"/>
    <property type="evidence" value="ECO:0007669"/>
    <property type="project" value="InterPro"/>
</dbReference>
<dbReference type="AlphaFoldDB" id="A0A3E0GXM9"/>
<evidence type="ECO:0000313" key="2">
    <source>
        <dbReference type="EMBL" id="REH33141.1"/>
    </source>
</evidence>
<accession>A0A3E0GXM9</accession>
<dbReference type="Gene3D" id="3.40.50.1820">
    <property type="entry name" value="alpha/beta hydrolase"/>
    <property type="match status" value="1"/>
</dbReference>